<dbReference type="SMART" id="SM00530">
    <property type="entry name" value="HTH_XRE"/>
    <property type="match status" value="1"/>
</dbReference>
<keyword evidence="3" id="KW-1185">Reference proteome</keyword>
<sequence>MVLVTTAELGAFLRSRRERISPSEVGLPPGGRRRTPGLRREELALISGVSTSWYTFLEQGRDVRPSAQVLDALAGALSLTGDERDHLLRLGGLEPAAPEPGPETVDPGLADLVDALGDRPAYVTAASFDVLAINDAARKLFAGMTGTPGNVALWVFTDPRADEVLVDREEVARGVLARLRAATARHPDDARVAAVVETLRRDSPDAAAWWSRQDVRDDRSGRKRIRHPELGEVTLTHTVLHPAERPDLTLVVYGHRCAPRL</sequence>
<dbReference type="Gene3D" id="3.30.450.180">
    <property type="match status" value="1"/>
</dbReference>
<dbReference type="PANTHER" id="PTHR35010">
    <property type="entry name" value="BLL4672 PROTEIN-RELATED"/>
    <property type="match status" value="1"/>
</dbReference>
<accession>A0ABS8P2A1</accession>
<dbReference type="Pfam" id="PF17765">
    <property type="entry name" value="MLTR_LBD"/>
    <property type="match status" value="1"/>
</dbReference>
<comment type="caution">
    <text evidence="2">The sequence shown here is derived from an EMBL/GenBank/DDBJ whole genome shotgun (WGS) entry which is preliminary data.</text>
</comment>
<proteinExistence type="predicted"/>
<dbReference type="PANTHER" id="PTHR35010:SF2">
    <property type="entry name" value="BLL4672 PROTEIN"/>
    <property type="match status" value="1"/>
</dbReference>
<dbReference type="Pfam" id="PF13560">
    <property type="entry name" value="HTH_31"/>
    <property type="match status" value="1"/>
</dbReference>
<dbReference type="Gene3D" id="1.10.260.40">
    <property type="entry name" value="lambda repressor-like DNA-binding domains"/>
    <property type="match status" value="1"/>
</dbReference>
<dbReference type="EMBL" id="JAJNDB010000001">
    <property type="protein sequence ID" value="MCD2192193.1"/>
    <property type="molecule type" value="Genomic_DNA"/>
</dbReference>
<dbReference type="InterPro" id="IPR001387">
    <property type="entry name" value="Cro/C1-type_HTH"/>
</dbReference>
<feature type="domain" description="HTH cro/C1-type" evidence="1">
    <location>
        <begin position="37"/>
        <end position="84"/>
    </location>
</feature>
<protein>
    <submittedName>
        <fullName evidence="2">Helix-turn-helix transcriptional regulator</fullName>
    </submittedName>
</protein>
<dbReference type="CDD" id="cd00093">
    <property type="entry name" value="HTH_XRE"/>
    <property type="match status" value="1"/>
</dbReference>
<evidence type="ECO:0000313" key="3">
    <source>
        <dbReference type="Proteomes" id="UP001199469"/>
    </source>
</evidence>
<dbReference type="SUPFAM" id="SSF47413">
    <property type="entry name" value="lambda repressor-like DNA-binding domains"/>
    <property type="match status" value="1"/>
</dbReference>
<evidence type="ECO:0000313" key="2">
    <source>
        <dbReference type="EMBL" id="MCD2192193.1"/>
    </source>
</evidence>
<dbReference type="InterPro" id="IPR041413">
    <property type="entry name" value="MLTR_LBD"/>
</dbReference>
<organism evidence="2 3">
    <name type="scientific">Actinomycetospora endophytica</name>
    <dbReference type="NCBI Taxonomy" id="2291215"/>
    <lineage>
        <taxon>Bacteria</taxon>
        <taxon>Bacillati</taxon>
        <taxon>Actinomycetota</taxon>
        <taxon>Actinomycetes</taxon>
        <taxon>Pseudonocardiales</taxon>
        <taxon>Pseudonocardiaceae</taxon>
        <taxon>Actinomycetospora</taxon>
    </lineage>
</organism>
<dbReference type="Proteomes" id="UP001199469">
    <property type="component" value="Unassembled WGS sequence"/>
</dbReference>
<dbReference type="InterPro" id="IPR010982">
    <property type="entry name" value="Lambda_DNA-bd_dom_sf"/>
</dbReference>
<reference evidence="2 3" key="1">
    <citation type="submission" date="2021-11" db="EMBL/GenBank/DDBJ databases">
        <title>Draft genome sequence of Actinomycetospora sp. SF1 isolated from the rhizosphere soil.</title>
        <authorList>
            <person name="Duangmal K."/>
            <person name="Chantavorakit T."/>
        </authorList>
    </citation>
    <scope>NUCLEOTIDE SEQUENCE [LARGE SCALE GENOMIC DNA]</scope>
    <source>
        <strain evidence="2 3">TBRC 5722</strain>
    </source>
</reference>
<name>A0ABS8P2A1_9PSEU</name>
<dbReference type="RefSeq" id="WP_230729882.1">
    <property type="nucleotide sequence ID" value="NZ_JAJNDB010000001.1"/>
</dbReference>
<evidence type="ECO:0000259" key="1">
    <source>
        <dbReference type="PROSITE" id="PS50943"/>
    </source>
</evidence>
<gene>
    <name evidence="2" type="ORF">LQ327_02135</name>
</gene>
<dbReference type="PROSITE" id="PS50943">
    <property type="entry name" value="HTH_CROC1"/>
    <property type="match status" value="1"/>
</dbReference>